<keyword evidence="2" id="KW-0489">Methyltransferase</keyword>
<protein>
    <submittedName>
        <fullName evidence="2">Eco57I restriction-modification methylase domain-containing protein</fullName>
    </submittedName>
</protein>
<evidence type="ECO:0000313" key="2">
    <source>
        <dbReference type="EMBL" id="XDJ53221.1"/>
    </source>
</evidence>
<dbReference type="Gene3D" id="3.40.50.150">
    <property type="entry name" value="Vaccinia Virus protein VP39"/>
    <property type="match status" value="1"/>
</dbReference>
<dbReference type="InterPro" id="IPR011639">
    <property type="entry name" value="MethylTrfase_TaqI-like_dom"/>
</dbReference>
<dbReference type="Pfam" id="PF07669">
    <property type="entry name" value="Eco57I"/>
    <property type="match status" value="1"/>
</dbReference>
<gene>
    <name evidence="2" type="ORF">ABRZ01_01550</name>
</gene>
<dbReference type="EMBL" id="CP158256">
    <property type="protein sequence ID" value="XDJ53221.1"/>
    <property type="molecule type" value="Genomic_DNA"/>
</dbReference>
<dbReference type="GO" id="GO:0009007">
    <property type="term" value="F:site-specific DNA-methyltransferase (adenine-specific) activity"/>
    <property type="evidence" value="ECO:0007669"/>
    <property type="project" value="UniProtKB-EC"/>
</dbReference>
<dbReference type="GO" id="GO:0006304">
    <property type="term" value="P:DNA modification"/>
    <property type="evidence" value="ECO:0007669"/>
    <property type="project" value="InterPro"/>
</dbReference>
<organism evidence="2">
    <name type="scientific">Castellaniella ginsengisoli</name>
    <dbReference type="NCBI Taxonomy" id="546114"/>
    <lineage>
        <taxon>Bacteria</taxon>
        <taxon>Pseudomonadati</taxon>
        <taxon>Pseudomonadota</taxon>
        <taxon>Betaproteobacteria</taxon>
        <taxon>Burkholderiales</taxon>
        <taxon>Alcaligenaceae</taxon>
        <taxon>Castellaniella</taxon>
    </lineage>
</organism>
<dbReference type="PROSITE" id="PS00092">
    <property type="entry name" value="N6_MTASE"/>
    <property type="match status" value="1"/>
</dbReference>
<dbReference type="AlphaFoldDB" id="A0AB39DHC6"/>
<proteinExistence type="predicted"/>
<feature type="domain" description="Type II methyltransferase M.TaqI-like" evidence="1">
    <location>
        <begin position="103"/>
        <end position="281"/>
    </location>
</feature>
<dbReference type="GO" id="GO:0032259">
    <property type="term" value="P:methylation"/>
    <property type="evidence" value="ECO:0007669"/>
    <property type="project" value="UniProtKB-KW"/>
</dbReference>
<sequence>MNQQAGFILRGRNPDVLTCIANLSNDEVFTPPEFANRMLDTLAEAWAARNGGTNIWADSTATFLDPFTKSGVFLREITKRLIIGLVDEFPDLQTRVDHILTRQVFGIGITMLTSLLARRSLYCSKHADGEHSVVRGFANDGGNIWYERTEHRWQDGKCSYCGASQAALDRGEALETHAYAFIHTDDIKTRMAELFGENMQFDVIIGNPPYQLNDGGYGMSAAPIYQKFVEQAKALDPRYLTMVIPSRWFTGGKGLDEFREAMLKDDRLRSIDDHLTASDVFPGVGLKGGVCYFLWERDNPGPCRVATHFKDWPVSTATRPLLEPGADVFIRFNEGLSILKKVMALETSKAGSLALPEGQRFEELVSARKPFGLVTTFKGKTRRAAGDLVIHQNGGTGYIAPKDVPTGHELIGHWKIYIGRAAPGTGNRDTYPHRILSTPFIGEPGSICSETYLCIGPFDSRMEAENALSYLSCRLTRLLILLHKPSQDTTRRVYTFVPTQDWSRRWTDEDLYGRYGISDNEVEFIEKVVRPMDLSADLFDEVSVDEDTDE</sequence>
<evidence type="ECO:0000259" key="1">
    <source>
        <dbReference type="Pfam" id="PF07669"/>
    </source>
</evidence>
<name>A0AB39DHC6_9BURK</name>
<dbReference type="PRINTS" id="PR00507">
    <property type="entry name" value="N12N6MTFRASE"/>
</dbReference>
<dbReference type="REBASE" id="857559">
    <property type="entry name" value="M2.Cgi4ORF1545P"/>
</dbReference>
<accession>A0AB39DHC6</accession>
<dbReference type="InterPro" id="IPR002052">
    <property type="entry name" value="DNA_methylase_N6_adenine_CS"/>
</dbReference>
<dbReference type="InterPro" id="IPR029063">
    <property type="entry name" value="SAM-dependent_MTases_sf"/>
</dbReference>
<dbReference type="SUPFAM" id="SSF53335">
    <property type="entry name" value="S-adenosyl-L-methionine-dependent methyltransferases"/>
    <property type="match status" value="1"/>
</dbReference>
<reference evidence="2" key="1">
    <citation type="submission" date="2024-05" db="EMBL/GenBank/DDBJ databases">
        <authorList>
            <person name="Luo Y.-C."/>
            <person name="Nicholds J."/>
            <person name="Mortimer T."/>
            <person name="Maboni G."/>
        </authorList>
    </citation>
    <scope>NUCLEOTIDE SEQUENCE</scope>
    <source>
        <strain evidence="2">150964</strain>
    </source>
</reference>
<dbReference type="GO" id="GO:0003676">
    <property type="term" value="F:nucleic acid binding"/>
    <property type="evidence" value="ECO:0007669"/>
    <property type="project" value="InterPro"/>
</dbReference>
<dbReference type="RefSeq" id="WP_368644373.1">
    <property type="nucleotide sequence ID" value="NZ_CP158256.1"/>
</dbReference>
<keyword evidence="2" id="KW-0808">Transferase</keyword>